<feature type="region of interest" description="Disordered" evidence="1">
    <location>
        <begin position="46"/>
        <end position="68"/>
    </location>
</feature>
<keyword evidence="2" id="KW-1133">Transmembrane helix</keyword>
<reference evidence="4" key="1">
    <citation type="journal article" date="2019" name="Int. J. Syst. Evol. Microbiol.">
        <title>The Global Catalogue of Microorganisms (GCM) 10K type strain sequencing project: providing services to taxonomists for standard genome sequencing and annotation.</title>
        <authorList>
            <consortium name="The Broad Institute Genomics Platform"/>
            <consortium name="The Broad Institute Genome Sequencing Center for Infectious Disease"/>
            <person name="Wu L."/>
            <person name="Ma J."/>
        </authorList>
    </citation>
    <scope>NUCLEOTIDE SEQUENCE [LARGE SCALE GENOMIC DNA]</scope>
    <source>
        <strain evidence="4">CCM 7435</strain>
    </source>
</reference>
<accession>A0ABW4Z3B5</accession>
<evidence type="ECO:0000256" key="2">
    <source>
        <dbReference type="SAM" id="Phobius"/>
    </source>
</evidence>
<evidence type="ECO:0000313" key="4">
    <source>
        <dbReference type="Proteomes" id="UP001597299"/>
    </source>
</evidence>
<protein>
    <submittedName>
        <fullName evidence="3">Uncharacterized protein</fullName>
    </submittedName>
</protein>
<proteinExistence type="predicted"/>
<feature type="compositionally biased region" description="Basic and acidic residues" evidence="1">
    <location>
        <begin position="56"/>
        <end position="68"/>
    </location>
</feature>
<dbReference type="RefSeq" id="WP_213353498.1">
    <property type="nucleotide sequence ID" value="NZ_JAHBGB010000037.1"/>
</dbReference>
<evidence type="ECO:0000313" key="3">
    <source>
        <dbReference type="EMBL" id="MFD2142728.1"/>
    </source>
</evidence>
<keyword evidence="2" id="KW-0812">Transmembrane</keyword>
<sequence length="68" mass="7382">MSAHVPPPRDAKKAAIIVLAIVAAMIVAIFVGFNLYHADTLQERQAGQVDPQDLPKGPRDLQTEPPPR</sequence>
<dbReference type="Proteomes" id="UP001597299">
    <property type="component" value="Unassembled WGS sequence"/>
</dbReference>
<name>A0ABW4Z3B5_9HYPH</name>
<gene>
    <name evidence="3" type="ORF">ACFSNC_20155</name>
</gene>
<evidence type="ECO:0000256" key="1">
    <source>
        <dbReference type="SAM" id="MobiDB-lite"/>
    </source>
</evidence>
<dbReference type="EMBL" id="JBHUHD010000001">
    <property type="protein sequence ID" value="MFD2142728.1"/>
    <property type="molecule type" value="Genomic_DNA"/>
</dbReference>
<keyword evidence="2" id="KW-0472">Membrane</keyword>
<comment type="caution">
    <text evidence="3">The sequence shown here is derived from an EMBL/GenBank/DDBJ whole genome shotgun (WGS) entry which is preliminary data.</text>
</comment>
<feature type="transmembrane region" description="Helical" evidence="2">
    <location>
        <begin position="14"/>
        <end position="36"/>
    </location>
</feature>
<organism evidence="3 4">
    <name type="scientific">Ancylobacter oerskovii</name>
    <dbReference type="NCBI Taxonomy" id="459519"/>
    <lineage>
        <taxon>Bacteria</taxon>
        <taxon>Pseudomonadati</taxon>
        <taxon>Pseudomonadota</taxon>
        <taxon>Alphaproteobacteria</taxon>
        <taxon>Hyphomicrobiales</taxon>
        <taxon>Xanthobacteraceae</taxon>
        <taxon>Ancylobacter</taxon>
    </lineage>
</organism>
<keyword evidence="4" id="KW-1185">Reference proteome</keyword>